<dbReference type="EMBL" id="JACGWL010000001">
    <property type="protein sequence ID" value="KAK4410126.1"/>
    <property type="molecule type" value="Genomic_DNA"/>
</dbReference>
<dbReference type="GO" id="GO:0006629">
    <property type="term" value="P:lipid metabolic process"/>
    <property type="evidence" value="ECO:0007669"/>
    <property type="project" value="UniProtKB-KW"/>
</dbReference>
<protein>
    <submittedName>
        <fullName evidence="11">Acyl-CoA--sterol O-acyltransferase 1</fullName>
    </submittedName>
</protein>
<dbReference type="InterPro" id="IPR044851">
    <property type="entry name" value="Wax_synthase"/>
</dbReference>
<dbReference type="AlphaFoldDB" id="A0AAE1XDV1"/>
<comment type="caution">
    <text evidence="11">The sequence shown here is derived from an EMBL/GenBank/DDBJ whole genome shotgun (WGS) entry which is preliminary data.</text>
</comment>
<feature type="transmembrane region" description="Helical" evidence="9">
    <location>
        <begin position="71"/>
        <end position="91"/>
    </location>
</feature>
<evidence type="ECO:0000256" key="6">
    <source>
        <dbReference type="ARBA" id="ARBA00023098"/>
    </source>
</evidence>
<keyword evidence="8" id="KW-0012">Acyltransferase</keyword>
<accession>A0AAE1XDV1</accession>
<gene>
    <name evidence="11" type="ORF">Sango_0085600</name>
</gene>
<evidence type="ECO:0000256" key="3">
    <source>
        <dbReference type="ARBA" id="ARBA00022679"/>
    </source>
</evidence>
<feature type="transmembrane region" description="Helical" evidence="9">
    <location>
        <begin position="283"/>
        <end position="302"/>
    </location>
</feature>
<reference evidence="11" key="2">
    <citation type="journal article" date="2024" name="Plant">
        <title>Genomic evolution and insights into agronomic trait innovations of Sesamum species.</title>
        <authorList>
            <person name="Miao H."/>
            <person name="Wang L."/>
            <person name="Qu L."/>
            <person name="Liu H."/>
            <person name="Sun Y."/>
            <person name="Le M."/>
            <person name="Wang Q."/>
            <person name="Wei S."/>
            <person name="Zheng Y."/>
            <person name="Lin W."/>
            <person name="Duan Y."/>
            <person name="Cao H."/>
            <person name="Xiong S."/>
            <person name="Wang X."/>
            <person name="Wei L."/>
            <person name="Li C."/>
            <person name="Ma Q."/>
            <person name="Ju M."/>
            <person name="Zhao R."/>
            <person name="Li G."/>
            <person name="Mu C."/>
            <person name="Tian Q."/>
            <person name="Mei H."/>
            <person name="Zhang T."/>
            <person name="Gao T."/>
            <person name="Zhang H."/>
        </authorList>
    </citation>
    <scope>NUCLEOTIDE SEQUENCE</scope>
    <source>
        <strain evidence="11">K16</strain>
    </source>
</reference>
<keyword evidence="3" id="KW-0808">Transferase</keyword>
<dbReference type="InterPro" id="IPR032805">
    <property type="entry name" value="Wax_synthase_dom"/>
</dbReference>
<keyword evidence="6" id="KW-0443">Lipid metabolism</keyword>
<dbReference type="PANTHER" id="PTHR31595">
    <property type="entry name" value="LONG-CHAIN-ALCOHOL O-FATTY-ACYLTRANSFERASE 3-RELATED"/>
    <property type="match status" value="1"/>
</dbReference>
<dbReference type="PANTHER" id="PTHR31595:SF77">
    <property type="entry name" value="ACYL-COA--STEROL O-ACYLTRANSFERASE 1-LIKE"/>
    <property type="match status" value="1"/>
</dbReference>
<dbReference type="Pfam" id="PF13813">
    <property type="entry name" value="MBOAT_2"/>
    <property type="match status" value="1"/>
</dbReference>
<evidence type="ECO:0000256" key="8">
    <source>
        <dbReference type="ARBA" id="ARBA00023315"/>
    </source>
</evidence>
<comment type="similarity">
    <text evidence="2">Belongs to the wax synthase family.</text>
</comment>
<feature type="transmembrane region" description="Helical" evidence="9">
    <location>
        <begin position="340"/>
        <end position="360"/>
    </location>
</feature>
<comment type="subcellular location">
    <subcellularLocation>
        <location evidence="1">Membrane</location>
        <topology evidence="1">Multi-pass membrane protein</topology>
    </subcellularLocation>
</comment>
<organism evidence="11 12">
    <name type="scientific">Sesamum angolense</name>
    <dbReference type="NCBI Taxonomy" id="2727404"/>
    <lineage>
        <taxon>Eukaryota</taxon>
        <taxon>Viridiplantae</taxon>
        <taxon>Streptophyta</taxon>
        <taxon>Embryophyta</taxon>
        <taxon>Tracheophyta</taxon>
        <taxon>Spermatophyta</taxon>
        <taxon>Magnoliopsida</taxon>
        <taxon>eudicotyledons</taxon>
        <taxon>Gunneridae</taxon>
        <taxon>Pentapetalae</taxon>
        <taxon>asterids</taxon>
        <taxon>lamiids</taxon>
        <taxon>Lamiales</taxon>
        <taxon>Pedaliaceae</taxon>
        <taxon>Sesamum</taxon>
    </lineage>
</organism>
<keyword evidence="5 9" id="KW-1133">Transmembrane helix</keyword>
<evidence type="ECO:0000313" key="11">
    <source>
        <dbReference type="EMBL" id="KAK4410126.1"/>
    </source>
</evidence>
<feature type="transmembrane region" description="Helical" evidence="9">
    <location>
        <begin position="199"/>
        <end position="221"/>
    </location>
</feature>
<evidence type="ECO:0000256" key="9">
    <source>
        <dbReference type="SAM" id="Phobius"/>
    </source>
</evidence>
<evidence type="ECO:0000256" key="5">
    <source>
        <dbReference type="ARBA" id="ARBA00022989"/>
    </source>
</evidence>
<dbReference type="Proteomes" id="UP001289374">
    <property type="component" value="Unassembled WGS sequence"/>
</dbReference>
<proteinExistence type="inferred from homology"/>
<feature type="domain" description="Wax synthase" evidence="10">
    <location>
        <begin position="230"/>
        <end position="316"/>
    </location>
</feature>
<keyword evidence="12" id="KW-1185">Reference proteome</keyword>
<reference evidence="11" key="1">
    <citation type="submission" date="2020-06" db="EMBL/GenBank/DDBJ databases">
        <authorList>
            <person name="Li T."/>
            <person name="Hu X."/>
            <person name="Zhang T."/>
            <person name="Song X."/>
            <person name="Zhang H."/>
            <person name="Dai N."/>
            <person name="Sheng W."/>
            <person name="Hou X."/>
            <person name="Wei L."/>
        </authorList>
    </citation>
    <scope>NUCLEOTIDE SEQUENCE</scope>
    <source>
        <strain evidence="11">K16</strain>
        <tissue evidence="11">Leaf</tissue>
    </source>
</reference>
<feature type="transmembrane region" description="Helical" evidence="9">
    <location>
        <begin position="170"/>
        <end position="187"/>
    </location>
</feature>
<evidence type="ECO:0000259" key="10">
    <source>
        <dbReference type="Pfam" id="PF13813"/>
    </source>
</evidence>
<evidence type="ECO:0000256" key="1">
    <source>
        <dbReference type="ARBA" id="ARBA00004141"/>
    </source>
</evidence>
<keyword evidence="7 9" id="KW-0472">Membrane</keyword>
<keyword evidence="4 9" id="KW-0812">Transmembrane</keyword>
<sequence length="422" mass="47439">MSLQIIKVLEFWAEGEITNFIKVWALVFASLSYCFFAAKHLPPGLSRFLALLPVLLLNLILPLTLHTMHLGGSSAFFLAWLANFKLLLFAFGKGPLSDPSVSLPRFAALACLPIKSAGSAPAVADEKLVRLKKMDESSESRTVRQKGSGQEVPIESQVAFNSSKKGLKSMWNYVIKGLLICLFLKLYDYTDMIHPKLTWVLYSFHIYFGLEIILAIFGGLAKAVVGIELEPQFDEPYLSASLQEFWGRRWNIMVTRILRPTVYEPVLYFSTVIMGRKWAPLPAVMGSFVVSALMHELIFFYLGRRKPSGEITLFFMLHGVCLAIEVAIKKAINGRWGLPRLIAAPLTIGFVMVTAFWLFFPEFLRCNSISRAFDEYAAMGAFVKDVGEALTFGTFHNVTWSENVSISTYGSYRFLRDFGAQK</sequence>
<name>A0AAE1XDV1_9LAMI</name>
<feature type="transmembrane region" description="Helical" evidence="9">
    <location>
        <begin position="308"/>
        <end position="328"/>
    </location>
</feature>
<evidence type="ECO:0000256" key="7">
    <source>
        <dbReference type="ARBA" id="ARBA00023136"/>
    </source>
</evidence>
<evidence type="ECO:0000256" key="2">
    <source>
        <dbReference type="ARBA" id="ARBA00007282"/>
    </source>
</evidence>
<feature type="transmembrane region" description="Helical" evidence="9">
    <location>
        <begin position="20"/>
        <end position="38"/>
    </location>
</feature>
<dbReference type="GO" id="GO:0016020">
    <property type="term" value="C:membrane"/>
    <property type="evidence" value="ECO:0007669"/>
    <property type="project" value="UniProtKB-SubCell"/>
</dbReference>
<feature type="transmembrane region" description="Helical" evidence="9">
    <location>
        <begin position="45"/>
        <end position="65"/>
    </location>
</feature>
<evidence type="ECO:0000256" key="4">
    <source>
        <dbReference type="ARBA" id="ARBA00022692"/>
    </source>
</evidence>
<evidence type="ECO:0000313" key="12">
    <source>
        <dbReference type="Proteomes" id="UP001289374"/>
    </source>
</evidence>
<dbReference type="GO" id="GO:0008374">
    <property type="term" value="F:O-acyltransferase activity"/>
    <property type="evidence" value="ECO:0007669"/>
    <property type="project" value="InterPro"/>
</dbReference>